<evidence type="ECO:0000256" key="8">
    <source>
        <dbReference type="PROSITE-ProRule" id="PRU00042"/>
    </source>
</evidence>
<evidence type="ECO:0000256" key="2">
    <source>
        <dbReference type="ARBA" id="ARBA00022723"/>
    </source>
</evidence>
<sequence>MADHENEIIKCRFWNCAKQFETAEELRDHIAEDHPGDNVCEHCGQAFLDKGSQAFHKKKHDAPTAFKCFIDGCDHAYWRADSLGTHLLSKHGELIRQAVDQFRKFGPHDLVTHSPPFVIEARD</sequence>
<reference evidence="10 11" key="1">
    <citation type="journal article" date="2011" name="Nat. Biotechnol.">
        <title>Comparative genomic analysis of the thermophilic biomass-degrading fungi Myceliophthora thermophila and Thielavia terrestris.</title>
        <authorList>
            <person name="Berka R.M."/>
            <person name="Grigoriev I.V."/>
            <person name="Otillar R."/>
            <person name="Salamov A."/>
            <person name="Grimwood J."/>
            <person name="Reid I."/>
            <person name="Ishmael N."/>
            <person name="John T."/>
            <person name="Darmond C."/>
            <person name="Moisan M.-C."/>
            <person name="Henrissat B."/>
            <person name="Coutinho P.M."/>
            <person name="Lombard V."/>
            <person name="Natvig D.O."/>
            <person name="Lindquist E."/>
            <person name="Schmutz J."/>
            <person name="Lucas S."/>
            <person name="Harris P."/>
            <person name="Powlowski J."/>
            <person name="Bellemare A."/>
            <person name="Taylor D."/>
            <person name="Butler G."/>
            <person name="de Vries R.P."/>
            <person name="Allijn I.E."/>
            <person name="van den Brink J."/>
            <person name="Ushinsky S."/>
            <person name="Storms R."/>
            <person name="Powell A.J."/>
            <person name="Paulsen I.T."/>
            <person name="Elbourne L.D.H."/>
            <person name="Baker S.E."/>
            <person name="Magnuson J."/>
            <person name="LaBoissiere S."/>
            <person name="Clutterbuck A.J."/>
            <person name="Martinez D."/>
            <person name="Wogulis M."/>
            <person name="de Leon A.L."/>
            <person name="Rey M.W."/>
            <person name="Tsang A."/>
        </authorList>
    </citation>
    <scope>NUCLEOTIDE SEQUENCE [LARGE SCALE GENOMIC DNA]</scope>
    <source>
        <strain evidence="11">ATCC 38088 / NRRL 8126</strain>
    </source>
</reference>
<dbReference type="InterPro" id="IPR013087">
    <property type="entry name" value="Znf_C2H2_type"/>
</dbReference>
<evidence type="ECO:0000259" key="9">
    <source>
        <dbReference type="PROSITE" id="PS50157"/>
    </source>
</evidence>
<dbReference type="PANTHER" id="PTHR46179:SF13">
    <property type="entry name" value="C2H2-TYPE DOMAIN-CONTAINING PROTEIN"/>
    <property type="match status" value="1"/>
</dbReference>
<keyword evidence="5" id="KW-0805">Transcription regulation</keyword>
<keyword evidence="2" id="KW-0479">Metal-binding</keyword>
<evidence type="ECO:0000313" key="11">
    <source>
        <dbReference type="Proteomes" id="UP000008181"/>
    </source>
</evidence>
<dbReference type="InterPro" id="IPR051061">
    <property type="entry name" value="Zinc_finger_trans_reg"/>
</dbReference>
<evidence type="ECO:0000256" key="1">
    <source>
        <dbReference type="ARBA" id="ARBA00004123"/>
    </source>
</evidence>
<dbReference type="OrthoDB" id="8117402at2759"/>
<dbReference type="KEGG" id="ttt:THITE_2111189"/>
<dbReference type="Gene3D" id="3.30.160.60">
    <property type="entry name" value="Classic Zinc Finger"/>
    <property type="match status" value="1"/>
</dbReference>
<keyword evidence="4" id="KW-0862">Zinc</keyword>
<protein>
    <recommendedName>
        <fullName evidence="9">C2H2-type domain-containing protein</fullName>
    </recommendedName>
</protein>
<comment type="subcellular location">
    <subcellularLocation>
        <location evidence="1">Nucleus</location>
    </subcellularLocation>
</comment>
<gene>
    <name evidence="10" type="ORF">THITE_2111189</name>
</gene>
<keyword evidence="3 8" id="KW-0863">Zinc-finger</keyword>
<dbReference type="SUPFAM" id="SSF57667">
    <property type="entry name" value="beta-beta-alpha zinc fingers"/>
    <property type="match status" value="1"/>
</dbReference>
<evidence type="ECO:0000256" key="4">
    <source>
        <dbReference type="ARBA" id="ARBA00022833"/>
    </source>
</evidence>
<evidence type="ECO:0000256" key="7">
    <source>
        <dbReference type="ARBA" id="ARBA00023242"/>
    </source>
</evidence>
<dbReference type="HOGENOM" id="CLU_2016796_0_0_1"/>
<dbReference type="GeneID" id="11516814"/>
<dbReference type="SMART" id="SM00355">
    <property type="entry name" value="ZnF_C2H2"/>
    <property type="match status" value="3"/>
</dbReference>
<dbReference type="GO" id="GO:0008270">
    <property type="term" value="F:zinc ion binding"/>
    <property type="evidence" value="ECO:0007669"/>
    <property type="project" value="UniProtKB-KW"/>
</dbReference>
<organism evidence="10 11">
    <name type="scientific">Thermothielavioides terrestris (strain ATCC 38088 / NRRL 8126)</name>
    <name type="common">Thielavia terrestris</name>
    <dbReference type="NCBI Taxonomy" id="578455"/>
    <lineage>
        <taxon>Eukaryota</taxon>
        <taxon>Fungi</taxon>
        <taxon>Dikarya</taxon>
        <taxon>Ascomycota</taxon>
        <taxon>Pezizomycotina</taxon>
        <taxon>Sordariomycetes</taxon>
        <taxon>Sordariomycetidae</taxon>
        <taxon>Sordariales</taxon>
        <taxon>Chaetomiaceae</taxon>
        <taxon>Thermothielavioides</taxon>
        <taxon>Thermothielavioides terrestris</taxon>
    </lineage>
</organism>
<keyword evidence="6" id="KW-0804">Transcription</keyword>
<feature type="domain" description="C2H2-type" evidence="9">
    <location>
        <begin position="9"/>
        <end position="39"/>
    </location>
</feature>
<evidence type="ECO:0000256" key="3">
    <source>
        <dbReference type="ARBA" id="ARBA00022771"/>
    </source>
</evidence>
<feature type="domain" description="C2H2-type" evidence="9">
    <location>
        <begin position="38"/>
        <end position="65"/>
    </location>
</feature>
<name>G2R1B7_THETT</name>
<evidence type="ECO:0000313" key="10">
    <source>
        <dbReference type="EMBL" id="AEO64852.1"/>
    </source>
</evidence>
<dbReference type="PANTHER" id="PTHR46179">
    <property type="entry name" value="ZINC FINGER PROTEIN"/>
    <property type="match status" value="1"/>
</dbReference>
<dbReference type="RefSeq" id="XP_003651188.1">
    <property type="nucleotide sequence ID" value="XM_003651140.1"/>
</dbReference>
<evidence type="ECO:0000256" key="6">
    <source>
        <dbReference type="ARBA" id="ARBA00023163"/>
    </source>
</evidence>
<dbReference type="EMBL" id="CP003010">
    <property type="protein sequence ID" value="AEO64852.1"/>
    <property type="molecule type" value="Genomic_DNA"/>
</dbReference>
<dbReference type="PROSITE" id="PS50157">
    <property type="entry name" value="ZINC_FINGER_C2H2_2"/>
    <property type="match status" value="2"/>
</dbReference>
<dbReference type="AlphaFoldDB" id="G2R1B7"/>
<dbReference type="GO" id="GO:0006357">
    <property type="term" value="P:regulation of transcription by RNA polymerase II"/>
    <property type="evidence" value="ECO:0007669"/>
    <property type="project" value="TreeGrafter"/>
</dbReference>
<keyword evidence="11" id="KW-1185">Reference proteome</keyword>
<dbReference type="GO" id="GO:0005634">
    <property type="term" value="C:nucleus"/>
    <property type="evidence" value="ECO:0007669"/>
    <property type="project" value="UniProtKB-SubCell"/>
</dbReference>
<keyword evidence="7" id="KW-0539">Nucleus</keyword>
<proteinExistence type="predicted"/>
<evidence type="ECO:0000256" key="5">
    <source>
        <dbReference type="ARBA" id="ARBA00023015"/>
    </source>
</evidence>
<dbReference type="Proteomes" id="UP000008181">
    <property type="component" value="Chromosome 2"/>
</dbReference>
<accession>G2R1B7</accession>
<dbReference type="PROSITE" id="PS00028">
    <property type="entry name" value="ZINC_FINGER_C2H2_1"/>
    <property type="match status" value="3"/>
</dbReference>
<dbReference type="InterPro" id="IPR036236">
    <property type="entry name" value="Znf_C2H2_sf"/>
</dbReference>